<dbReference type="PANTHER" id="PTHR45790">
    <property type="entry name" value="SIROHEME SYNTHASE-RELATED"/>
    <property type="match status" value="1"/>
</dbReference>
<dbReference type="EC" id="2.1.1.107" evidence="2"/>
<organism evidence="12 13">
    <name type="scientific">Vibrio nigripulchritudo SOn1</name>
    <dbReference type="NCBI Taxonomy" id="1238450"/>
    <lineage>
        <taxon>Bacteria</taxon>
        <taxon>Pseudomonadati</taxon>
        <taxon>Pseudomonadota</taxon>
        <taxon>Gammaproteobacteria</taxon>
        <taxon>Vibrionales</taxon>
        <taxon>Vibrionaceae</taxon>
        <taxon>Vibrio</taxon>
    </lineage>
</organism>
<feature type="compositionally biased region" description="Basic and acidic residues" evidence="10">
    <location>
        <begin position="26"/>
        <end position="37"/>
    </location>
</feature>
<dbReference type="InterPro" id="IPR014776">
    <property type="entry name" value="4pyrrole_Mease_sub2"/>
</dbReference>
<feature type="region of interest" description="Disordered" evidence="10">
    <location>
        <begin position="1"/>
        <end position="37"/>
    </location>
</feature>
<dbReference type="AlphaFoldDB" id="A0AAV2VKK9"/>
<evidence type="ECO:0000256" key="4">
    <source>
        <dbReference type="ARBA" id="ARBA00022679"/>
    </source>
</evidence>
<evidence type="ECO:0000256" key="3">
    <source>
        <dbReference type="ARBA" id="ARBA00022603"/>
    </source>
</evidence>
<dbReference type="FunFam" id="3.40.1010.10:FF:000001">
    <property type="entry name" value="Siroheme synthase"/>
    <property type="match status" value="1"/>
</dbReference>
<dbReference type="InterPro" id="IPR006366">
    <property type="entry name" value="CobA/CysG_C"/>
</dbReference>
<dbReference type="PANTHER" id="PTHR45790:SF3">
    <property type="entry name" value="S-ADENOSYL-L-METHIONINE-DEPENDENT UROPORPHYRINOGEN III METHYLTRANSFERASE, CHLOROPLASTIC"/>
    <property type="match status" value="1"/>
</dbReference>
<dbReference type="InterPro" id="IPR014777">
    <property type="entry name" value="4pyrrole_Mease_sub1"/>
</dbReference>
<dbReference type="NCBIfam" id="NF004790">
    <property type="entry name" value="PRK06136.1"/>
    <property type="match status" value="1"/>
</dbReference>
<name>A0AAV2VKK9_9VIBR</name>
<keyword evidence="5" id="KW-0949">S-adenosyl-L-methionine</keyword>
<evidence type="ECO:0000256" key="10">
    <source>
        <dbReference type="SAM" id="MobiDB-lite"/>
    </source>
</evidence>
<evidence type="ECO:0000313" key="13">
    <source>
        <dbReference type="Proteomes" id="UP000018211"/>
    </source>
</evidence>
<comment type="caution">
    <text evidence="12">The sequence shown here is derived from an EMBL/GenBank/DDBJ whole genome shotgun (WGS) entry which is preliminary data.</text>
</comment>
<dbReference type="CDD" id="cd11642">
    <property type="entry name" value="SUMT"/>
    <property type="match status" value="1"/>
</dbReference>
<protein>
    <recommendedName>
        <fullName evidence="2">uroporphyrinogen-III C-methyltransferase</fullName>
        <ecNumber evidence="2">2.1.1.107</ecNumber>
    </recommendedName>
</protein>
<dbReference type="InterPro" id="IPR000878">
    <property type="entry name" value="4pyrrol_Mease"/>
</dbReference>
<dbReference type="InterPro" id="IPR003043">
    <property type="entry name" value="Uropor_MeTrfase_CS"/>
</dbReference>
<evidence type="ECO:0000256" key="9">
    <source>
        <dbReference type="RuleBase" id="RU003960"/>
    </source>
</evidence>
<comment type="pathway">
    <text evidence="7">Porphyrin-containing compound metabolism; siroheme biosynthesis; precorrin-2 from uroporphyrinogen III: step 1/1.</text>
</comment>
<dbReference type="Gene3D" id="3.30.950.10">
    <property type="entry name" value="Methyltransferase, Cobalt-precorrin-4 Transmethylase, Domain 2"/>
    <property type="match status" value="1"/>
</dbReference>
<comment type="similarity">
    <text evidence="1 9">Belongs to the precorrin methyltransferase family.</text>
</comment>
<dbReference type="InterPro" id="IPR035996">
    <property type="entry name" value="4pyrrol_Methylase_sf"/>
</dbReference>
<keyword evidence="4 9" id="KW-0808">Transferase</keyword>
<dbReference type="SUPFAM" id="SSF53790">
    <property type="entry name" value="Tetrapyrrole methylase"/>
    <property type="match status" value="1"/>
</dbReference>
<reference evidence="12 13" key="1">
    <citation type="journal article" date="2013" name="ISME J.">
        <title>Comparative genomics of pathogenic lineages of Vibrio nigripulchritudo identifies virulence-associated traits.</title>
        <authorList>
            <person name="Goudenege D."/>
            <person name="Labreuche Y."/>
            <person name="Krin E."/>
            <person name="Ansquer D."/>
            <person name="Mangenot S."/>
            <person name="Calteau A."/>
            <person name="Medigue C."/>
            <person name="Mazel D."/>
            <person name="Polz M.F."/>
            <person name="Le Roux F."/>
        </authorList>
    </citation>
    <scope>NUCLEOTIDE SEQUENCE [LARGE SCALE GENOMIC DNA]</scope>
    <source>
        <strain evidence="12 13">SOn1</strain>
    </source>
</reference>
<dbReference type="RefSeq" id="WP_022610646.1">
    <property type="nucleotide sequence ID" value="NZ_LK391965.1"/>
</dbReference>
<proteinExistence type="inferred from homology"/>
<sequence length="292" mass="31388">MTKQNATHFRSPSSSAGNKGTITLVRKGESGSRRYSEGGRSLGEVKLIGCGPNDPELLTIKAFKAIRDAQVLVYDRLINQDILSIADSEVETIYVGKRCGQPSMKQEAINGLLVRLAREGKQVVRLKGGDPFIFGRGGEEALELAKYQIPFEVIPGITAAIGCASRSLIPLTHRGVSRSVTLVTGNVVTGALPSWSGLVQSGQTLVFYMGLEKAQDIQQGLMENGLSGNTPVAIVIKGCSDEEQIHTFELKDMMEKSSELKGMSPALMILGEVVTIRSKIHALLSQTAVFSV</sequence>
<dbReference type="Proteomes" id="UP000018211">
    <property type="component" value="Unassembled WGS sequence"/>
</dbReference>
<comment type="pathway">
    <text evidence="8">Cofactor biosynthesis; adenosylcobalamin biosynthesis; precorrin-2 from uroporphyrinogen III: step 1/1.</text>
</comment>
<dbReference type="EMBL" id="CAOF01000040">
    <property type="protein sequence ID" value="CCO45009.1"/>
    <property type="molecule type" value="Genomic_DNA"/>
</dbReference>
<dbReference type="InterPro" id="IPR050161">
    <property type="entry name" value="Siro_Cobalamin_biosynth"/>
</dbReference>
<feature type="compositionally biased region" description="Polar residues" evidence="10">
    <location>
        <begin position="1"/>
        <end position="21"/>
    </location>
</feature>
<evidence type="ECO:0000259" key="11">
    <source>
        <dbReference type="Pfam" id="PF00590"/>
    </source>
</evidence>
<evidence type="ECO:0000313" key="12">
    <source>
        <dbReference type="EMBL" id="CCO45009.1"/>
    </source>
</evidence>
<evidence type="ECO:0000256" key="1">
    <source>
        <dbReference type="ARBA" id="ARBA00005879"/>
    </source>
</evidence>
<dbReference type="Gene3D" id="3.40.1010.10">
    <property type="entry name" value="Cobalt-precorrin-4 Transmethylase, Domain 1"/>
    <property type="match status" value="1"/>
</dbReference>
<dbReference type="NCBIfam" id="TIGR01469">
    <property type="entry name" value="cobA_cysG_Cterm"/>
    <property type="match status" value="1"/>
</dbReference>
<evidence type="ECO:0000256" key="6">
    <source>
        <dbReference type="ARBA" id="ARBA00023244"/>
    </source>
</evidence>
<dbReference type="PROSITE" id="PS00840">
    <property type="entry name" value="SUMT_2"/>
    <property type="match status" value="1"/>
</dbReference>
<keyword evidence="3 9" id="KW-0489">Methyltransferase</keyword>
<dbReference type="GO" id="GO:0004851">
    <property type="term" value="F:uroporphyrin-III C-methyltransferase activity"/>
    <property type="evidence" value="ECO:0007669"/>
    <property type="project" value="UniProtKB-EC"/>
</dbReference>
<keyword evidence="6" id="KW-0627">Porphyrin biosynthesis</keyword>
<accession>A0AAV2VKK9</accession>
<feature type="domain" description="Tetrapyrrole methylase" evidence="11">
    <location>
        <begin position="47"/>
        <end position="252"/>
    </location>
</feature>
<dbReference type="GO" id="GO:0019354">
    <property type="term" value="P:siroheme biosynthetic process"/>
    <property type="evidence" value="ECO:0007669"/>
    <property type="project" value="InterPro"/>
</dbReference>
<evidence type="ECO:0000256" key="8">
    <source>
        <dbReference type="ARBA" id="ARBA00060548"/>
    </source>
</evidence>
<evidence type="ECO:0000256" key="5">
    <source>
        <dbReference type="ARBA" id="ARBA00022691"/>
    </source>
</evidence>
<gene>
    <name evidence="12" type="primary">sumT</name>
    <name evidence="12" type="ORF">VIBNISOn1_1340005</name>
</gene>
<evidence type="ECO:0000256" key="7">
    <source>
        <dbReference type="ARBA" id="ARBA00025705"/>
    </source>
</evidence>
<dbReference type="Pfam" id="PF00590">
    <property type="entry name" value="TP_methylase"/>
    <property type="match status" value="1"/>
</dbReference>
<dbReference type="GO" id="GO:0032259">
    <property type="term" value="P:methylation"/>
    <property type="evidence" value="ECO:0007669"/>
    <property type="project" value="UniProtKB-KW"/>
</dbReference>
<evidence type="ECO:0000256" key="2">
    <source>
        <dbReference type="ARBA" id="ARBA00012162"/>
    </source>
</evidence>